<comment type="subcellular location">
    <subcellularLocation>
        <location evidence="1">Nucleus</location>
    </subcellularLocation>
</comment>
<evidence type="ECO:0000256" key="5">
    <source>
        <dbReference type="ARBA" id="ARBA00023242"/>
    </source>
</evidence>
<keyword evidence="4" id="KW-0804">Transcription</keyword>
<evidence type="ECO:0000313" key="6">
    <source>
        <dbReference type="EnsemblMetazoa" id="AATE006542-PA.1"/>
    </source>
</evidence>
<dbReference type="GO" id="GO:0000981">
    <property type="term" value="F:DNA-binding transcription factor activity, RNA polymerase II-specific"/>
    <property type="evidence" value="ECO:0007669"/>
    <property type="project" value="TreeGrafter"/>
</dbReference>
<dbReference type="STRING" id="41427.A0A182IW01"/>
<proteinExistence type="predicted"/>
<dbReference type="PROSITE" id="PS50118">
    <property type="entry name" value="HMG_BOX_2"/>
    <property type="match status" value="1"/>
</dbReference>
<dbReference type="AlphaFoldDB" id="A0A182IW01"/>
<dbReference type="EnsemblMetazoa" id="AATE006542-RA">
    <property type="protein sequence ID" value="AATE006542-PA.1"/>
    <property type="gene ID" value="AATE006542"/>
</dbReference>
<dbReference type="VEuPathDB" id="VectorBase:AATE006542"/>
<dbReference type="PANTHER" id="PTHR45803">
    <property type="entry name" value="SOX100B"/>
    <property type="match status" value="1"/>
</dbReference>
<accession>A0A182IW01</accession>
<organism evidence="6">
    <name type="scientific">Anopheles atroparvus</name>
    <name type="common">European mosquito</name>
    <dbReference type="NCBI Taxonomy" id="41427"/>
    <lineage>
        <taxon>Eukaryota</taxon>
        <taxon>Metazoa</taxon>
        <taxon>Ecdysozoa</taxon>
        <taxon>Arthropoda</taxon>
        <taxon>Hexapoda</taxon>
        <taxon>Insecta</taxon>
        <taxon>Pterygota</taxon>
        <taxon>Neoptera</taxon>
        <taxon>Endopterygota</taxon>
        <taxon>Diptera</taxon>
        <taxon>Nematocera</taxon>
        <taxon>Culicoidea</taxon>
        <taxon>Culicidae</taxon>
        <taxon>Anophelinae</taxon>
        <taxon>Anopheles</taxon>
    </lineage>
</organism>
<sequence length="68" mass="7903">MVPTSATKFLLILLNQLIPTQSPKKKQHIKRPMNAFMVWAQAARREMSKQEPKLQNSEISKDLGKIWK</sequence>
<evidence type="ECO:0000256" key="3">
    <source>
        <dbReference type="ARBA" id="ARBA00023125"/>
    </source>
</evidence>
<evidence type="ECO:0000256" key="4">
    <source>
        <dbReference type="ARBA" id="ARBA00023163"/>
    </source>
</evidence>
<dbReference type="InterPro" id="IPR009071">
    <property type="entry name" value="HMG_box_dom"/>
</dbReference>
<evidence type="ECO:0000256" key="2">
    <source>
        <dbReference type="ARBA" id="ARBA00023015"/>
    </source>
</evidence>
<evidence type="ECO:0000256" key="1">
    <source>
        <dbReference type="ARBA" id="ARBA00004123"/>
    </source>
</evidence>
<dbReference type="PANTHER" id="PTHR45803:SF5">
    <property type="entry name" value="SOX100B"/>
    <property type="match status" value="1"/>
</dbReference>
<reference evidence="6" key="1">
    <citation type="submission" date="2022-08" db="UniProtKB">
        <authorList>
            <consortium name="EnsemblMetazoa"/>
        </authorList>
    </citation>
    <scope>IDENTIFICATION</scope>
    <source>
        <strain evidence="6">EBRO</strain>
    </source>
</reference>
<dbReference type="Pfam" id="PF00505">
    <property type="entry name" value="HMG_box"/>
    <property type="match status" value="1"/>
</dbReference>
<dbReference type="SUPFAM" id="SSF47095">
    <property type="entry name" value="HMG-box"/>
    <property type="match status" value="1"/>
</dbReference>
<dbReference type="InterPro" id="IPR036910">
    <property type="entry name" value="HMG_box_dom_sf"/>
</dbReference>
<keyword evidence="5" id="KW-0539">Nucleus</keyword>
<keyword evidence="3" id="KW-0238">DNA-binding</keyword>
<name>A0A182IW01_ANOAO</name>
<keyword evidence="2" id="KW-0805">Transcription regulation</keyword>
<dbReference type="InterPro" id="IPR050917">
    <property type="entry name" value="SOX_TF"/>
</dbReference>
<dbReference type="GO" id="GO:0000978">
    <property type="term" value="F:RNA polymerase II cis-regulatory region sequence-specific DNA binding"/>
    <property type="evidence" value="ECO:0007669"/>
    <property type="project" value="TreeGrafter"/>
</dbReference>
<dbReference type="Gene3D" id="1.10.30.10">
    <property type="entry name" value="High mobility group box domain"/>
    <property type="match status" value="1"/>
</dbReference>
<dbReference type="GO" id="GO:0005634">
    <property type="term" value="C:nucleus"/>
    <property type="evidence" value="ECO:0007669"/>
    <property type="project" value="UniProtKB-SubCell"/>
</dbReference>
<protein>
    <submittedName>
        <fullName evidence="6">Uncharacterized protein</fullName>
    </submittedName>
</protein>